<dbReference type="PANTHER" id="PTHR23509">
    <property type="entry name" value="PA-PL1 PHOSPHOLIPASE FAMILY"/>
    <property type="match status" value="1"/>
</dbReference>
<keyword evidence="5" id="KW-1185">Reference proteome</keyword>
<comment type="similarity">
    <text evidence="1">Belongs to the PA-PLA1 family.</text>
</comment>
<dbReference type="EMBL" id="CADCXU010029205">
    <property type="protein sequence ID" value="CAB0015531.1"/>
    <property type="molecule type" value="Genomic_DNA"/>
</dbReference>
<dbReference type="PANTHER" id="PTHR23509:SF10">
    <property type="entry name" value="LD21067P"/>
    <property type="match status" value="1"/>
</dbReference>
<gene>
    <name evidence="4" type="ORF">NTEN_LOCUS19871</name>
</gene>
<feature type="region of interest" description="Disordered" evidence="2">
    <location>
        <begin position="213"/>
        <end position="232"/>
    </location>
</feature>
<feature type="domain" description="DDHD" evidence="3">
    <location>
        <begin position="101"/>
        <end position="290"/>
    </location>
</feature>
<dbReference type="Proteomes" id="UP000479000">
    <property type="component" value="Unassembled WGS sequence"/>
</dbReference>
<dbReference type="OrthoDB" id="69269at2759"/>
<dbReference type="InterPro" id="IPR004177">
    <property type="entry name" value="DDHD_dom"/>
</dbReference>
<dbReference type="GO" id="GO:0004620">
    <property type="term" value="F:phospholipase activity"/>
    <property type="evidence" value="ECO:0007669"/>
    <property type="project" value="TreeGrafter"/>
</dbReference>
<dbReference type="Pfam" id="PF02862">
    <property type="entry name" value="DDHD"/>
    <property type="match status" value="1"/>
</dbReference>
<dbReference type="PROSITE" id="PS51043">
    <property type="entry name" value="DDHD"/>
    <property type="match status" value="1"/>
</dbReference>
<dbReference type="GO" id="GO:0046872">
    <property type="term" value="F:metal ion binding"/>
    <property type="evidence" value="ECO:0007669"/>
    <property type="project" value="InterPro"/>
</dbReference>
<proteinExistence type="inferred from homology"/>
<sequence length="405" mass="45387">MISIWGSTIQLKPRIVKRGLEDFEISEGEPTHIDHLLLVVHGIGKVCDLRFRSLVEVVEDFRSVSLQLVQSHFRRATELGQVGRVEVLPVEWHQALHTEAIDKRLDDITLPSIPKAREFTNNTILDVLFYSSPMFSEECSSPCEESKISGRTSDFRLVPVSSTFSTPTTQSPTGPRRSSAMKWPKCHRCSYPTTRGASECISALVEEVLGAGHEIEPPSPSTSSAPSVADDPQHHVDVQVGSLNGGNRIDYVLQEAPLEHFNQYISAVRSHFVYWESEDTMLMVLKQIYETMDIKPDSQVAQQILPFDINGEDDHYTEYTDSIGAPPTAYIIYPVFGKRRQIDRKRPAAFASAKKSHSTPVRLFPRTKAISFRVDIGREEDLPGAGGICILTKGQNQNRDQQQIT</sequence>
<protein>
    <recommendedName>
        <fullName evidence="3">DDHD domain-containing protein</fullName>
    </recommendedName>
</protein>
<evidence type="ECO:0000313" key="4">
    <source>
        <dbReference type="EMBL" id="CAB0015531.1"/>
    </source>
</evidence>
<evidence type="ECO:0000313" key="5">
    <source>
        <dbReference type="Proteomes" id="UP000479000"/>
    </source>
</evidence>
<name>A0A6H5HC19_9HEMI</name>
<evidence type="ECO:0000256" key="1">
    <source>
        <dbReference type="ARBA" id="ARBA00038464"/>
    </source>
</evidence>
<reference evidence="4 5" key="1">
    <citation type="submission" date="2020-02" db="EMBL/GenBank/DDBJ databases">
        <authorList>
            <person name="Ferguson B K."/>
        </authorList>
    </citation>
    <scope>NUCLEOTIDE SEQUENCE [LARGE SCALE GENOMIC DNA]</scope>
</reference>
<evidence type="ECO:0000256" key="2">
    <source>
        <dbReference type="SAM" id="MobiDB-lite"/>
    </source>
</evidence>
<dbReference type="SMART" id="SM01127">
    <property type="entry name" value="DDHD"/>
    <property type="match status" value="1"/>
</dbReference>
<dbReference type="AlphaFoldDB" id="A0A6H5HC19"/>
<feature type="compositionally biased region" description="Low complexity" evidence="2">
    <location>
        <begin position="221"/>
        <end position="230"/>
    </location>
</feature>
<evidence type="ECO:0000259" key="3">
    <source>
        <dbReference type="PROSITE" id="PS51043"/>
    </source>
</evidence>
<dbReference type="InterPro" id="IPR058055">
    <property type="entry name" value="PA-PLA1"/>
</dbReference>
<dbReference type="GO" id="GO:0030134">
    <property type="term" value="C:COPII-coated ER to Golgi transport vesicle"/>
    <property type="evidence" value="ECO:0007669"/>
    <property type="project" value="TreeGrafter"/>
</dbReference>
<accession>A0A6H5HC19</accession>
<organism evidence="4 5">
    <name type="scientific">Nesidiocoris tenuis</name>
    <dbReference type="NCBI Taxonomy" id="355587"/>
    <lineage>
        <taxon>Eukaryota</taxon>
        <taxon>Metazoa</taxon>
        <taxon>Ecdysozoa</taxon>
        <taxon>Arthropoda</taxon>
        <taxon>Hexapoda</taxon>
        <taxon>Insecta</taxon>
        <taxon>Pterygota</taxon>
        <taxon>Neoptera</taxon>
        <taxon>Paraneoptera</taxon>
        <taxon>Hemiptera</taxon>
        <taxon>Heteroptera</taxon>
        <taxon>Panheteroptera</taxon>
        <taxon>Cimicomorpha</taxon>
        <taxon>Miridae</taxon>
        <taxon>Dicyphina</taxon>
        <taxon>Nesidiocoris</taxon>
    </lineage>
</organism>